<proteinExistence type="predicted"/>
<evidence type="ECO:0000313" key="2">
    <source>
        <dbReference type="EMBL" id="CAK0869077.1"/>
    </source>
</evidence>
<dbReference type="Proteomes" id="UP001189429">
    <property type="component" value="Unassembled WGS sequence"/>
</dbReference>
<accession>A0ABN9V8W4</accession>
<keyword evidence="3" id="KW-1185">Reference proteome</keyword>
<feature type="region of interest" description="Disordered" evidence="1">
    <location>
        <begin position="1"/>
        <end position="21"/>
    </location>
</feature>
<gene>
    <name evidence="2" type="ORF">PCOR1329_LOCUS55552</name>
</gene>
<protein>
    <submittedName>
        <fullName evidence="2">Uncharacterized protein</fullName>
    </submittedName>
</protein>
<organism evidence="2 3">
    <name type="scientific">Prorocentrum cordatum</name>
    <dbReference type="NCBI Taxonomy" id="2364126"/>
    <lineage>
        <taxon>Eukaryota</taxon>
        <taxon>Sar</taxon>
        <taxon>Alveolata</taxon>
        <taxon>Dinophyceae</taxon>
        <taxon>Prorocentrales</taxon>
        <taxon>Prorocentraceae</taxon>
        <taxon>Prorocentrum</taxon>
    </lineage>
</organism>
<name>A0ABN9V8W4_9DINO</name>
<evidence type="ECO:0000256" key="1">
    <source>
        <dbReference type="SAM" id="MobiDB-lite"/>
    </source>
</evidence>
<reference evidence="2" key="1">
    <citation type="submission" date="2023-10" db="EMBL/GenBank/DDBJ databases">
        <authorList>
            <person name="Chen Y."/>
            <person name="Shah S."/>
            <person name="Dougan E. K."/>
            <person name="Thang M."/>
            <person name="Chan C."/>
        </authorList>
    </citation>
    <scope>NUCLEOTIDE SEQUENCE [LARGE SCALE GENOMIC DNA]</scope>
</reference>
<comment type="caution">
    <text evidence="2">The sequence shown here is derived from an EMBL/GenBank/DDBJ whole genome shotgun (WGS) entry which is preliminary data.</text>
</comment>
<dbReference type="EMBL" id="CAUYUJ010016815">
    <property type="protein sequence ID" value="CAK0869077.1"/>
    <property type="molecule type" value="Genomic_DNA"/>
</dbReference>
<sequence>MVFDITTYRPASKTPPQPLARSATDALRAAEGHEEAAVTAGICPSGGRPNGPSAGDLVATGVLVGAHHVVRRVLRLRAGVLQAVHELEEGRVLASRRPRRPHGERLAHVLPGWVSPSGAACLPWIQPAPAEQ</sequence>
<evidence type="ECO:0000313" key="3">
    <source>
        <dbReference type="Proteomes" id="UP001189429"/>
    </source>
</evidence>